<sequence>MTLIALLPALYYGYGTASEPSHQVTWHATAIKYPQASFNLLHPGQQVINATRAPHPAQELAAQLLEPDDSYQLLARALNNEANAPDVLLNGQVLGIRYQRLPLTDRYYLGYRQDGQPGAQQTTETGYDLIACWQS</sequence>
<proteinExistence type="predicted"/>
<organism evidence="1 2">
    <name type="scientific">Aeromonas simiae</name>
    <dbReference type="NCBI Taxonomy" id="218936"/>
    <lineage>
        <taxon>Bacteria</taxon>
        <taxon>Pseudomonadati</taxon>
        <taxon>Pseudomonadota</taxon>
        <taxon>Gammaproteobacteria</taxon>
        <taxon>Aeromonadales</taxon>
        <taxon>Aeromonadaceae</taxon>
        <taxon>Aeromonas</taxon>
    </lineage>
</organism>
<dbReference type="Proteomes" id="UP000594034">
    <property type="component" value="Chromosome"/>
</dbReference>
<evidence type="ECO:0000313" key="2">
    <source>
        <dbReference type="Proteomes" id="UP000594034"/>
    </source>
</evidence>
<dbReference type="EMBL" id="CP040449">
    <property type="protein sequence ID" value="QFI53301.1"/>
    <property type="molecule type" value="Genomic_DNA"/>
</dbReference>
<dbReference type="KEGG" id="asim:FE240_00335"/>
<reference evidence="1 2" key="1">
    <citation type="submission" date="2019-05" db="EMBL/GenBank/DDBJ databases">
        <title>OXA-830, a novel chromosomally encoded expanded-spectrum class D beta-lactamase in Aeromonas simiae.</title>
        <authorList>
            <person name="Zhou W."/>
            <person name="Chen Q."/>
        </authorList>
    </citation>
    <scope>NUCLEOTIDE SEQUENCE [LARGE SCALE GENOMIC DNA]</scope>
    <source>
        <strain evidence="1 2">A6</strain>
    </source>
</reference>
<protein>
    <submittedName>
        <fullName evidence="1">Uncharacterized protein</fullName>
    </submittedName>
</protein>
<accession>A0A5J6WT10</accession>
<keyword evidence="2" id="KW-1185">Reference proteome</keyword>
<gene>
    <name evidence="1" type="ORF">FE240_00335</name>
</gene>
<dbReference type="AlphaFoldDB" id="A0A5J6WT10"/>
<dbReference type="RefSeq" id="WP_052449473.1">
    <property type="nucleotide sequence ID" value="NZ_CDBY01000056.1"/>
</dbReference>
<name>A0A5J6WT10_9GAMM</name>
<evidence type="ECO:0000313" key="1">
    <source>
        <dbReference type="EMBL" id="QFI53301.1"/>
    </source>
</evidence>